<evidence type="ECO:0000259" key="4">
    <source>
        <dbReference type="Pfam" id="PF00085"/>
    </source>
</evidence>
<reference evidence="6" key="3">
    <citation type="submission" date="2025-09" db="UniProtKB">
        <authorList>
            <consortium name="Ensembl"/>
        </authorList>
    </citation>
    <scope>IDENTIFICATION</scope>
</reference>
<accession>A0A670I9M3</accession>
<dbReference type="GO" id="GO:0044571">
    <property type="term" value="P:[2Fe-2S] cluster assembly"/>
    <property type="evidence" value="ECO:0007669"/>
    <property type="project" value="Ensembl"/>
</dbReference>
<dbReference type="AlphaFoldDB" id="A0A670I9M3"/>
<dbReference type="NCBIfam" id="TIGR00365">
    <property type="entry name" value="Grx4 family monothiol glutaredoxin"/>
    <property type="match status" value="1"/>
</dbReference>
<feature type="domain" description="Glutaredoxin" evidence="5">
    <location>
        <begin position="126"/>
        <end position="176"/>
    </location>
</feature>
<dbReference type="SUPFAM" id="SSF52833">
    <property type="entry name" value="Thioredoxin-like"/>
    <property type="match status" value="3"/>
</dbReference>
<keyword evidence="2" id="KW-0408">Iron</keyword>
<dbReference type="GO" id="GO:1990229">
    <property type="term" value="C:iron-sulfur cluster assembly complex"/>
    <property type="evidence" value="ECO:0007669"/>
    <property type="project" value="Ensembl"/>
</dbReference>
<dbReference type="FunFam" id="3.40.30.10:FF:000090">
    <property type="entry name" value="Glutaredoxin-3"/>
    <property type="match status" value="1"/>
</dbReference>
<evidence type="ECO:0000256" key="1">
    <source>
        <dbReference type="ARBA" id="ARBA00022723"/>
    </source>
</evidence>
<keyword evidence="1" id="KW-0479">Metal-binding</keyword>
<evidence type="ECO:0000259" key="5">
    <source>
        <dbReference type="Pfam" id="PF00462"/>
    </source>
</evidence>
<dbReference type="GeneTree" id="ENSGT00550000075030"/>
<dbReference type="Gene3D" id="3.40.30.10">
    <property type="entry name" value="Glutaredoxin"/>
    <property type="match status" value="3"/>
</dbReference>
<dbReference type="CDD" id="cd03028">
    <property type="entry name" value="GRX_PICOT_like"/>
    <property type="match status" value="2"/>
</dbReference>
<dbReference type="Proteomes" id="UP000472272">
    <property type="component" value="Chromosome 5"/>
</dbReference>
<evidence type="ECO:0000313" key="6">
    <source>
        <dbReference type="Ensembl" id="ENSPMRP00000008386.1"/>
    </source>
</evidence>
<reference evidence="6 7" key="1">
    <citation type="journal article" date="2019" name="Proc. Natl. Acad. Sci. U.S.A.">
        <title>Regulatory changes in pterin and carotenoid genes underlie balanced color polymorphisms in the wall lizard.</title>
        <authorList>
            <person name="Andrade P."/>
            <person name="Pinho C."/>
            <person name="Perez I de Lanuza G."/>
            <person name="Afonso S."/>
            <person name="Brejcha J."/>
            <person name="Rubin C.J."/>
            <person name="Wallerman O."/>
            <person name="Pereira P."/>
            <person name="Sabatino S.J."/>
            <person name="Bellati A."/>
            <person name="Pellitteri-Rosa D."/>
            <person name="Bosakova Z."/>
            <person name="Bunikis I."/>
            <person name="Carretero M.A."/>
            <person name="Feiner N."/>
            <person name="Marsik P."/>
            <person name="Pauperio F."/>
            <person name="Salvi D."/>
            <person name="Soler L."/>
            <person name="While G.M."/>
            <person name="Uller T."/>
            <person name="Font E."/>
            <person name="Andersson L."/>
            <person name="Carneiro M."/>
        </authorList>
    </citation>
    <scope>NUCLEOTIDE SEQUENCE</scope>
</reference>
<dbReference type="Pfam" id="PF00462">
    <property type="entry name" value="Glutaredoxin"/>
    <property type="match status" value="2"/>
</dbReference>
<feature type="domain" description="Thioredoxin" evidence="4">
    <location>
        <begin position="2"/>
        <end position="64"/>
    </location>
</feature>
<dbReference type="GO" id="GO:0045454">
    <property type="term" value="P:cell redox homeostasis"/>
    <property type="evidence" value="ECO:0007669"/>
    <property type="project" value="Ensembl"/>
</dbReference>
<gene>
    <name evidence="6" type="primary">GLRX3</name>
</gene>
<dbReference type="InterPro" id="IPR033658">
    <property type="entry name" value="GRX_PICOT-like"/>
</dbReference>
<dbReference type="PANTHER" id="PTHR10293:SF73">
    <property type="entry name" value="GLUTAREDOXIN-3"/>
    <property type="match status" value="1"/>
</dbReference>
<dbReference type="GO" id="GO:0051536">
    <property type="term" value="F:iron-sulfur cluster binding"/>
    <property type="evidence" value="ECO:0007669"/>
    <property type="project" value="UniProtKB-KW"/>
</dbReference>
<dbReference type="PANTHER" id="PTHR10293">
    <property type="entry name" value="GLUTAREDOXIN FAMILY MEMBER"/>
    <property type="match status" value="1"/>
</dbReference>
<dbReference type="GO" id="GO:0046872">
    <property type="term" value="F:metal ion binding"/>
    <property type="evidence" value="ECO:0007669"/>
    <property type="project" value="UniProtKB-KW"/>
</dbReference>
<sequence>MNSVMAELAKEHLQVAFVKLEAEAVPEVSEKYEITSVPTFLFFKNSQKIDRLDGAHAPELTKKVQRHASSSTIPPGSNDNVKEDLNVRLQKLTNAAPCMLFMKGTPQEPRCEPFENWCEVFQVSPGFSRQIVEILNKHNIAYSSFDIFSDEEVRQGLKTYSSWPTYPQLYVAGELIGGLDIVKELEASGELETTCPKAHKIEDRLKDLINKASVMLFMKGNKQMAKCGFSKQILEILNGTGVDYETFDILEDEEVRQGLKKYSNWPTYPQLYVKGELVGGLDIVKELKETGELTSTLKGEN</sequence>
<dbReference type="PROSITE" id="PS51354">
    <property type="entry name" value="GLUTAREDOXIN_2"/>
    <property type="match status" value="2"/>
</dbReference>
<evidence type="ECO:0000313" key="7">
    <source>
        <dbReference type="Proteomes" id="UP000472272"/>
    </source>
</evidence>
<dbReference type="GO" id="GO:0042802">
    <property type="term" value="F:identical protein binding"/>
    <property type="evidence" value="ECO:0007669"/>
    <property type="project" value="Ensembl"/>
</dbReference>
<proteinExistence type="predicted"/>
<evidence type="ECO:0000256" key="3">
    <source>
        <dbReference type="ARBA" id="ARBA00023014"/>
    </source>
</evidence>
<evidence type="ECO:0000256" key="2">
    <source>
        <dbReference type="ARBA" id="ARBA00023004"/>
    </source>
</evidence>
<protein>
    <submittedName>
        <fullName evidence="6">Glutaredoxin 3</fullName>
    </submittedName>
</protein>
<keyword evidence="3" id="KW-0411">Iron-sulfur</keyword>
<keyword evidence="7" id="KW-1185">Reference proteome</keyword>
<dbReference type="OMA" id="WAEPCKT"/>
<dbReference type="InterPro" id="IPR002109">
    <property type="entry name" value="Glutaredoxin"/>
</dbReference>
<dbReference type="CDD" id="cd02984">
    <property type="entry name" value="TRX_PICOT"/>
    <property type="match status" value="1"/>
</dbReference>
<dbReference type="InterPro" id="IPR004480">
    <property type="entry name" value="Monothiol_GRX-rel"/>
</dbReference>
<name>A0A670I9M3_PODMU</name>
<dbReference type="Ensembl" id="ENSPMRT00000008964.1">
    <property type="protein sequence ID" value="ENSPMRP00000008386.1"/>
    <property type="gene ID" value="ENSPMRG00000005668.1"/>
</dbReference>
<dbReference type="InterPro" id="IPR036249">
    <property type="entry name" value="Thioredoxin-like_sf"/>
</dbReference>
<feature type="domain" description="Glutaredoxin" evidence="5">
    <location>
        <begin position="214"/>
        <end position="278"/>
    </location>
</feature>
<dbReference type="FunFam" id="3.40.30.10:FF:000012">
    <property type="entry name" value="Monothiol glutaredoxin"/>
    <property type="match status" value="1"/>
</dbReference>
<dbReference type="Pfam" id="PF00085">
    <property type="entry name" value="Thioredoxin"/>
    <property type="match status" value="1"/>
</dbReference>
<reference evidence="6" key="2">
    <citation type="submission" date="2025-08" db="UniProtKB">
        <authorList>
            <consortium name="Ensembl"/>
        </authorList>
    </citation>
    <scope>IDENTIFICATION</scope>
</reference>
<organism evidence="6 7">
    <name type="scientific">Podarcis muralis</name>
    <name type="common">Wall lizard</name>
    <name type="synonym">Lacerta muralis</name>
    <dbReference type="NCBI Taxonomy" id="64176"/>
    <lineage>
        <taxon>Eukaryota</taxon>
        <taxon>Metazoa</taxon>
        <taxon>Chordata</taxon>
        <taxon>Craniata</taxon>
        <taxon>Vertebrata</taxon>
        <taxon>Euteleostomi</taxon>
        <taxon>Lepidosauria</taxon>
        <taxon>Squamata</taxon>
        <taxon>Bifurcata</taxon>
        <taxon>Unidentata</taxon>
        <taxon>Episquamata</taxon>
        <taxon>Laterata</taxon>
        <taxon>Lacertibaenia</taxon>
        <taxon>Lacertidae</taxon>
        <taxon>Podarcis</taxon>
    </lineage>
</organism>
<dbReference type="InterPro" id="IPR013766">
    <property type="entry name" value="Thioredoxin_domain"/>
</dbReference>
<dbReference type="GO" id="GO:0005829">
    <property type="term" value="C:cytosol"/>
    <property type="evidence" value="ECO:0007669"/>
    <property type="project" value="TreeGrafter"/>
</dbReference>
<dbReference type="GO" id="GO:0006879">
    <property type="term" value="P:intracellular iron ion homeostasis"/>
    <property type="evidence" value="ECO:0007669"/>
    <property type="project" value="Ensembl"/>
</dbReference>
<dbReference type="GO" id="GO:0005634">
    <property type="term" value="C:nucleus"/>
    <property type="evidence" value="ECO:0007669"/>
    <property type="project" value="TreeGrafter"/>
</dbReference>